<protein>
    <submittedName>
        <fullName evidence="2">Uncharacterized protein</fullName>
    </submittedName>
</protein>
<name>A0A4S8QV94_9HELO</name>
<feature type="signal peptide" evidence="1">
    <location>
        <begin position="1"/>
        <end position="20"/>
    </location>
</feature>
<keyword evidence="3" id="KW-1185">Reference proteome</keyword>
<gene>
    <name evidence="2" type="ORF">BGAL_0254g00120</name>
</gene>
<comment type="caution">
    <text evidence="2">The sequence shown here is derived from an EMBL/GenBank/DDBJ whole genome shotgun (WGS) entry which is preliminary data.</text>
</comment>
<organism evidence="2 3">
    <name type="scientific">Botrytis galanthina</name>
    <dbReference type="NCBI Taxonomy" id="278940"/>
    <lineage>
        <taxon>Eukaryota</taxon>
        <taxon>Fungi</taxon>
        <taxon>Dikarya</taxon>
        <taxon>Ascomycota</taxon>
        <taxon>Pezizomycotina</taxon>
        <taxon>Leotiomycetes</taxon>
        <taxon>Helotiales</taxon>
        <taxon>Sclerotiniaceae</taxon>
        <taxon>Botrytis</taxon>
    </lineage>
</organism>
<sequence>MHFLATTLLTVSLLTSLVASGPLQQLEPRDKAADCTAPVNCWSLYMRWDMDPKADRLDFALVLPRKPRDLEIVDKDCNIVKTSMEQSDPKGPITVKMEGKNPGDLIITHATGYGKPVFTYNNDDYGGDDCGWNTGPDWTSYNCLFLFDD</sequence>
<proteinExistence type="predicted"/>
<dbReference type="AlphaFoldDB" id="A0A4S8QV94"/>
<evidence type="ECO:0000313" key="2">
    <source>
        <dbReference type="EMBL" id="THV48341.1"/>
    </source>
</evidence>
<evidence type="ECO:0000256" key="1">
    <source>
        <dbReference type="SAM" id="SignalP"/>
    </source>
</evidence>
<reference evidence="2 3" key="1">
    <citation type="submission" date="2017-12" db="EMBL/GenBank/DDBJ databases">
        <title>Comparative genomics of Botrytis spp.</title>
        <authorList>
            <person name="Valero-Jimenez C.A."/>
            <person name="Tapia P."/>
            <person name="Veloso J."/>
            <person name="Silva-Moreno E."/>
            <person name="Staats M."/>
            <person name="Valdes J.H."/>
            <person name="Van Kan J.A.L."/>
        </authorList>
    </citation>
    <scope>NUCLEOTIDE SEQUENCE [LARGE SCALE GENOMIC DNA]</scope>
    <source>
        <strain evidence="2 3">MUCL435</strain>
    </source>
</reference>
<dbReference type="Proteomes" id="UP000308671">
    <property type="component" value="Unassembled WGS sequence"/>
</dbReference>
<keyword evidence="1" id="KW-0732">Signal</keyword>
<dbReference type="EMBL" id="PQXL01000254">
    <property type="protein sequence ID" value="THV48341.1"/>
    <property type="molecule type" value="Genomic_DNA"/>
</dbReference>
<evidence type="ECO:0000313" key="3">
    <source>
        <dbReference type="Proteomes" id="UP000308671"/>
    </source>
</evidence>
<feature type="chain" id="PRO_5020306354" evidence="1">
    <location>
        <begin position="21"/>
        <end position="149"/>
    </location>
</feature>
<dbReference type="OrthoDB" id="3449301at2759"/>
<accession>A0A4S8QV94</accession>